<organism evidence="1 2">
    <name type="scientific">Candidatus Segetimicrobium genomatis</name>
    <dbReference type="NCBI Taxonomy" id="2569760"/>
    <lineage>
        <taxon>Bacteria</taxon>
        <taxon>Bacillati</taxon>
        <taxon>Candidatus Sysuimicrobiota</taxon>
        <taxon>Candidatus Sysuimicrobiia</taxon>
        <taxon>Candidatus Sysuimicrobiales</taxon>
        <taxon>Candidatus Segetimicrobiaceae</taxon>
        <taxon>Candidatus Segetimicrobium</taxon>
    </lineage>
</organism>
<evidence type="ECO:0000313" key="1">
    <source>
        <dbReference type="EMBL" id="TMJ07422.1"/>
    </source>
</evidence>
<protein>
    <submittedName>
        <fullName evidence="1">Uncharacterized protein</fullName>
    </submittedName>
</protein>
<gene>
    <name evidence="1" type="ORF">E6G99_06785</name>
</gene>
<reference evidence="1 2" key="1">
    <citation type="journal article" date="2019" name="Nat. Microbiol.">
        <title>Mediterranean grassland soil C-N compound turnover is dependent on rainfall and depth, and is mediated by genomically divergent microorganisms.</title>
        <authorList>
            <person name="Diamond S."/>
            <person name="Andeer P.F."/>
            <person name="Li Z."/>
            <person name="Crits-Christoph A."/>
            <person name="Burstein D."/>
            <person name="Anantharaman K."/>
            <person name="Lane K.R."/>
            <person name="Thomas B.C."/>
            <person name="Pan C."/>
            <person name="Northen T.R."/>
            <person name="Banfield J.F."/>
        </authorList>
    </citation>
    <scope>NUCLEOTIDE SEQUENCE [LARGE SCALE GENOMIC DNA]</scope>
    <source>
        <strain evidence="1">NP_2</strain>
    </source>
</reference>
<sequence length="229" mass="24452">MAVWTQPPITAPSLGQVQELLPPASVLRGLVRLEMNGTPPLETAVVAVVPRYPGAADSAYVGFIVAYDAWRRRPERIYAQPLPGPIPLSPDAALLGSGREAAVFSALRDDGTRVAHVVGIVNGRIRVLEDETAAGLVATLPPAAPGITWQYRTHAGAISARTFLVQVKPRQPVRLALSSGGPTPIIIPDARLDIVEQGYRARQPGTYTIRILLPSAPDQGVTLTLDVER</sequence>
<proteinExistence type="predicted"/>
<accession>A0A537LHI8</accession>
<dbReference type="Proteomes" id="UP000318661">
    <property type="component" value="Unassembled WGS sequence"/>
</dbReference>
<dbReference type="AlphaFoldDB" id="A0A537LHI8"/>
<evidence type="ECO:0000313" key="2">
    <source>
        <dbReference type="Proteomes" id="UP000318661"/>
    </source>
</evidence>
<comment type="caution">
    <text evidence="1">The sequence shown here is derived from an EMBL/GenBank/DDBJ whole genome shotgun (WGS) entry which is preliminary data.</text>
</comment>
<dbReference type="EMBL" id="VBAJ01000180">
    <property type="protein sequence ID" value="TMJ07422.1"/>
    <property type="molecule type" value="Genomic_DNA"/>
</dbReference>
<name>A0A537LHI8_9BACT</name>